<evidence type="ECO:0000313" key="3">
    <source>
        <dbReference type="Proteomes" id="UP000050794"/>
    </source>
</evidence>
<dbReference type="AlphaFoldDB" id="A0A183V4J2"/>
<feature type="transmembrane region" description="Helical" evidence="1">
    <location>
        <begin position="25"/>
        <end position="49"/>
    </location>
</feature>
<proteinExistence type="predicted"/>
<dbReference type="Proteomes" id="UP000050794">
    <property type="component" value="Unassembled WGS sequence"/>
</dbReference>
<evidence type="ECO:0000313" key="2">
    <source>
        <dbReference type="EMBL" id="VDM46983.1"/>
    </source>
</evidence>
<evidence type="ECO:0000256" key="1">
    <source>
        <dbReference type="SAM" id="Phobius"/>
    </source>
</evidence>
<name>A0A183V4J2_TOXCA</name>
<dbReference type="WBParaSite" id="TCNE_0001566301-mRNA-1">
    <property type="protein sequence ID" value="TCNE_0001566301-mRNA-1"/>
    <property type="gene ID" value="TCNE_0001566301"/>
</dbReference>
<keyword evidence="1" id="KW-0812">Transmembrane</keyword>
<evidence type="ECO:0000313" key="4">
    <source>
        <dbReference type="WBParaSite" id="TCNE_0001566301-mRNA-1"/>
    </source>
</evidence>
<gene>
    <name evidence="2" type="ORF">TCNE_LOCUS15662</name>
</gene>
<keyword evidence="1" id="KW-1133">Transmembrane helix</keyword>
<keyword evidence="3" id="KW-1185">Reference proteome</keyword>
<sequence>MNESVRNLLCNSADHLYFESPLMKVIFVCELASSIAATAFAAIMAMAILVTRVLHFNIRLLLVCTCIAMMISNSGT</sequence>
<keyword evidence="1" id="KW-0472">Membrane</keyword>
<accession>A0A183V4J2</accession>
<reference evidence="2 3" key="2">
    <citation type="submission" date="2018-11" db="EMBL/GenBank/DDBJ databases">
        <authorList>
            <consortium name="Pathogen Informatics"/>
        </authorList>
    </citation>
    <scope>NUCLEOTIDE SEQUENCE [LARGE SCALE GENOMIC DNA]</scope>
</reference>
<protein>
    <submittedName>
        <fullName evidence="4">ABC transporter permease</fullName>
    </submittedName>
</protein>
<dbReference type="EMBL" id="UYWY01023013">
    <property type="protein sequence ID" value="VDM46983.1"/>
    <property type="molecule type" value="Genomic_DNA"/>
</dbReference>
<reference evidence="4" key="1">
    <citation type="submission" date="2016-06" db="UniProtKB">
        <authorList>
            <consortium name="WormBaseParasite"/>
        </authorList>
    </citation>
    <scope>IDENTIFICATION</scope>
</reference>
<feature type="transmembrane region" description="Helical" evidence="1">
    <location>
        <begin position="56"/>
        <end position="75"/>
    </location>
</feature>
<organism evidence="3 4">
    <name type="scientific">Toxocara canis</name>
    <name type="common">Canine roundworm</name>
    <dbReference type="NCBI Taxonomy" id="6265"/>
    <lineage>
        <taxon>Eukaryota</taxon>
        <taxon>Metazoa</taxon>
        <taxon>Ecdysozoa</taxon>
        <taxon>Nematoda</taxon>
        <taxon>Chromadorea</taxon>
        <taxon>Rhabditida</taxon>
        <taxon>Spirurina</taxon>
        <taxon>Ascaridomorpha</taxon>
        <taxon>Ascaridoidea</taxon>
        <taxon>Toxocaridae</taxon>
        <taxon>Toxocara</taxon>
    </lineage>
</organism>